<feature type="transmembrane region" description="Helical" evidence="1">
    <location>
        <begin position="47"/>
        <end position="67"/>
    </location>
</feature>
<organism evidence="2">
    <name type="scientific">Favella ehrenbergii</name>
    <dbReference type="NCBI Taxonomy" id="182087"/>
    <lineage>
        <taxon>Eukaryota</taxon>
        <taxon>Sar</taxon>
        <taxon>Alveolata</taxon>
        <taxon>Ciliophora</taxon>
        <taxon>Intramacronucleata</taxon>
        <taxon>Spirotrichea</taxon>
        <taxon>Choreotrichia</taxon>
        <taxon>Tintinnida</taxon>
        <taxon>Xystonellidae</taxon>
        <taxon>Favella</taxon>
    </lineage>
</organism>
<evidence type="ECO:0000256" key="1">
    <source>
        <dbReference type="SAM" id="Phobius"/>
    </source>
</evidence>
<keyword evidence="1" id="KW-0812">Transmembrane</keyword>
<gene>
    <name evidence="2" type="ORF">FEHR0123_LOCUS5852</name>
</gene>
<dbReference type="EMBL" id="HBIE01019071">
    <property type="protein sequence ID" value="CAE0310934.1"/>
    <property type="molecule type" value="Transcribed_RNA"/>
</dbReference>
<proteinExistence type="predicted"/>
<dbReference type="AlphaFoldDB" id="A0A7S3MN00"/>
<evidence type="ECO:0000313" key="2">
    <source>
        <dbReference type="EMBL" id="CAE0310934.1"/>
    </source>
</evidence>
<keyword evidence="1" id="KW-1133">Transmembrane helix</keyword>
<sequence>MMSFSVSTTRLELYIPQIDTHLLPLLSLSLPSGRLSEQAHLDFANDFLVILGLVVSTVLVFLLIFGLGTDLKRRSQDDTLHSSTGPFFRCFACGSLALMLGAG</sequence>
<reference evidence="2" key="1">
    <citation type="submission" date="2021-01" db="EMBL/GenBank/DDBJ databases">
        <authorList>
            <person name="Corre E."/>
            <person name="Pelletier E."/>
            <person name="Niang G."/>
            <person name="Scheremetjew M."/>
            <person name="Finn R."/>
            <person name="Kale V."/>
            <person name="Holt S."/>
            <person name="Cochrane G."/>
            <person name="Meng A."/>
            <person name="Brown T."/>
            <person name="Cohen L."/>
        </authorList>
    </citation>
    <scope>NUCLEOTIDE SEQUENCE</scope>
    <source>
        <strain evidence="2">Fehren 1</strain>
    </source>
</reference>
<accession>A0A7S3MN00</accession>
<protein>
    <submittedName>
        <fullName evidence="2">Uncharacterized protein</fullName>
    </submittedName>
</protein>
<keyword evidence="1" id="KW-0472">Membrane</keyword>
<name>A0A7S3MN00_9SPIT</name>